<gene>
    <name evidence="1" type="ORF">AVEN_17247_1</name>
</gene>
<evidence type="ECO:0000313" key="2">
    <source>
        <dbReference type="Proteomes" id="UP000499080"/>
    </source>
</evidence>
<dbReference type="AlphaFoldDB" id="A0A4Y2I063"/>
<comment type="caution">
    <text evidence="1">The sequence shown here is derived from an EMBL/GenBank/DDBJ whole genome shotgun (WGS) entry which is preliminary data.</text>
</comment>
<reference evidence="1 2" key="1">
    <citation type="journal article" date="2019" name="Sci. Rep.">
        <title>Orb-weaving spider Araneus ventricosus genome elucidates the spidroin gene catalogue.</title>
        <authorList>
            <person name="Kono N."/>
            <person name="Nakamura H."/>
            <person name="Ohtoshi R."/>
            <person name="Moran D.A.P."/>
            <person name="Shinohara A."/>
            <person name="Yoshida Y."/>
            <person name="Fujiwara M."/>
            <person name="Mori M."/>
            <person name="Tomita M."/>
            <person name="Arakawa K."/>
        </authorList>
    </citation>
    <scope>NUCLEOTIDE SEQUENCE [LARGE SCALE GENOMIC DNA]</scope>
</reference>
<protein>
    <submittedName>
        <fullName evidence="1">Uncharacterized protein</fullName>
    </submittedName>
</protein>
<name>A0A4Y2I063_ARAVE</name>
<organism evidence="1 2">
    <name type="scientific">Araneus ventricosus</name>
    <name type="common">Orbweaver spider</name>
    <name type="synonym">Epeira ventricosa</name>
    <dbReference type="NCBI Taxonomy" id="182803"/>
    <lineage>
        <taxon>Eukaryota</taxon>
        <taxon>Metazoa</taxon>
        <taxon>Ecdysozoa</taxon>
        <taxon>Arthropoda</taxon>
        <taxon>Chelicerata</taxon>
        <taxon>Arachnida</taxon>
        <taxon>Araneae</taxon>
        <taxon>Araneomorphae</taxon>
        <taxon>Entelegynae</taxon>
        <taxon>Araneoidea</taxon>
        <taxon>Araneidae</taxon>
        <taxon>Araneus</taxon>
    </lineage>
</organism>
<dbReference type="OrthoDB" id="10065625at2759"/>
<accession>A0A4Y2I063</accession>
<dbReference type="EMBL" id="BGPR01104695">
    <property type="protein sequence ID" value="GBM70566.1"/>
    <property type="molecule type" value="Genomic_DNA"/>
</dbReference>
<evidence type="ECO:0000313" key="1">
    <source>
        <dbReference type="EMBL" id="GBM70566.1"/>
    </source>
</evidence>
<dbReference type="Proteomes" id="UP000499080">
    <property type="component" value="Unassembled WGS sequence"/>
</dbReference>
<keyword evidence="2" id="KW-1185">Reference proteome</keyword>
<sequence>METSPPLNLTIFSFQAENILQWEITIPNIGHGVLVADMSVVENCHVLMFPKPGQNAKLPGDYRPISLPSNLGKVYEKVILNRLKDQCHDLMSSPTNNMDSDQTMAAFIICCAWPTL</sequence>
<proteinExistence type="predicted"/>